<dbReference type="EMBL" id="CM051400">
    <property type="protein sequence ID" value="KAJ4714860.1"/>
    <property type="molecule type" value="Genomic_DNA"/>
</dbReference>
<gene>
    <name evidence="1" type="ORF">OWV82_013281</name>
</gene>
<accession>A0ACC1XUB8</accession>
<reference evidence="1 2" key="1">
    <citation type="journal article" date="2023" name="Science">
        <title>Complex scaffold remodeling in plant triterpene biosynthesis.</title>
        <authorList>
            <person name="De La Pena R."/>
            <person name="Hodgson H."/>
            <person name="Liu J.C."/>
            <person name="Stephenson M.J."/>
            <person name="Martin A.C."/>
            <person name="Owen C."/>
            <person name="Harkess A."/>
            <person name="Leebens-Mack J."/>
            <person name="Jimenez L.E."/>
            <person name="Osbourn A."/>
            <person name="Sattely E.S."/>
        </authorList>
    </citation>
    <scope>NUCLEOTIDE SEQUENCE [LARGE SCALE GENOMIC DNA]</scope>
    <source>
        <strain evidence="2">cv. JPN11</strain>
        <tissue evidence="1">Leaf</tissue>
    </source>
</reference>
<evidence type="ECO:0000313" key="2">
    <source>
        <dbReference type="Proteomes" id="UP001164539"/>
    </source>
</evidence>
<proteinExistence type="predicted"/>
<keyword evidence="2" id="KW-1185">Reference proteome</keyword>
<name>A0ACC1XUB8_MELAZ</name>
<sequence length="1545" mass="172552">MTDEQPIVAARRRSRGAEASARAEALERLKALRRGGRRSGESGGYDIKLENPIYDTVEEDEYDALVARRREEARGFIVDDDGLGYGDEGQEEDWSIAGVPLSSDDESLDGQKSFKKKRVEKREKKESNQHVKKTNPSLTAAAAMMGKQRLSSMLTSTAMFKKTRDEKVKESESVVDEVIAEFAPDDADRERSRRSVLSNSKSFVPVNHVKIESELVINSMESAQKENCDLVMNSVQDQNGDVVQKKFSTEELTESKLESNISAGSIRRDVNIEVKEEVKEECHKLNAKITTEEKDPLLSATAGWKAVIGDNGVAGEVKSGSNCEELSEFEVDADGTLPFYILDAHEQFSGANMGTLYLFGKVKAGSIYHSCCVVVKNMQRCVYAIPNGSVFHTDEIMKLEKEAEESHISSTAFRTKLQDMALGLKNEIAQQLLNLNVSSFSMAPVKRRYAFERSDIPVGENYVLKINYSFKDPPLPSDLKGENFCALLGTHSSALELFLVKRKVKGPSWLLVSKFSSCPASQRVSWCKFEIIVDSPKDIRVSSSSKHAAEIPPVIVTAINLKTVVNAKQDVNEIVSASVVCCHKAKIDTPMLASEWKKPGMLSHFTVVRKLEGGIFPMGFNKEATDRNSKAGSNVLCSESSERALLNRLMIELYKLDSDVLVGHNLSGFDLDVLLNRAQACRVPSSMWSKIGRLKRSEMPKLTKGRTIFGSGASPGIMSCIAGRLLCDTYLCSRDLLKEVSYSLTQLAKTQLNKDRTEIGPHDIPRMFPNVGISYATCTNVMGKRKSPFFEIVVGQCVLQVDIEYGETDAWLSMELMFHLSVLPLTRQLTNISGNLWGKTLQGARAQRVEYLLLHAFHAKKYIVPDKVPSHVKETKMTKRRISHGIDDRNVEEFNIDDVNWENDTQQKVHGKGKKGPAYAGGLVLEPKKGLYDKYILLLDFNSLYPSIIQEYNICFTTVERSPDGLVPHLPSSKISGVLPELLKNLVQRRRMVKSWMKTASGLKVQQLDIQQQALKLTANSMYGCLGFSNSRFYAKPLAELITQQGREILRSTVDLVQNNLNLEVIYGDTDSIMIYSGLDDIAKAKSIAGKVIQEVNKKYKCLEIDLDGLYKRMLLLKKKKYAAVKVQFKDGTPYEVTERKGLDMVRRDWSLLSKEVGDFCLSQILSERSCEDVVESIHNSLMKVQEDMRSGQVTLEKYVITKTLTKPPEAYPDAKNQPHVQVALRLKQSGYTTGCSAGDTVPYIICCEQGTISGGSAGIAQRARHPDELKRDDGKWMIDIDYYLSQQIHPVVSRLCASIEGTSPERLADCLGLDPSKFRSKSSEATSSDPSSTLLFAVDDEARYRGCEPLNLSCPSCSGTFDCPAVFSSIRMLVSEKPTGPETECNFWRTLRCSKCPEEGDVGRISAGMIANQVKRQAEGFVSKYYTGLMTCDDETCKYTTCRLNLRQIGDAERGTVCPNYPRCNGRLVRKYTEADLYKQLTYFSHLLDTVRCTEKMEISAKIPLEKELNKIRPMVALAASTIQRIRDRCAYGWVHLNDLIITV</sequence>
<comment type="caution">
    <text evidence="1">The sequence shown here is derived from an EMBL/GenBank/DDBJ whole genome shotgun (WGS) entry which is preliminary data.</text>
</comment>
<organism evidence="1 2">
    <name type="scientific">Melia azedarach</name>
    <name type="common">Chinaberry tree</name>
    <dbReference type="NCBI Taxonomy" id="155640"/>
    <lineage>
        <taxon>Eukaryota</taxon>
        <taxon>Viridiplantae</taxon>
        <taxon>Streptophyta</taxon>
        <taxon>Embryophyta</taxon>
        <taxon>Tracheophyta</taxon>
        <taxon>Spermatophyta</taxon>
        <taxon>Magnoliopsida</taxon>
        <taxon>eudicotyledons</taxon>
        <taxon>Gunneridae</taxon>
        <taxon>Pentapetalae</taxon>
        <taxon>rosids</taxon>
        <taxon>malvids</taxon>
        <taxon>Sapindales</taxon>
        <taxon>Meliaceae</taxon>
        <taxon>Melia</taxon>
    </lineage>
</organism>
<evidence type="ECO:0000313" key="1">
    <source>
        <dbReference type="EMBL" id="KAJ4714860.1"/>
    </source>
</evidence>
<protein>
    <submittedName>
        <fullName evidence="1">DNA polymerase</fullName>
    </submittedName>
</protein>
<dbReference type="Proteomes" id="UP001164539">
    <property type="component" value="Chromosome 7"/>
</dbReference>